<keyword evidence="4" id="KW-1185">Reference proteome</keyword>
<name>A0A517XPI5_9BACT</name>
<dbReference type="EMBL" id="CP036273">
    <property type="protein sequence ID" value="QDU19402.1"/>
    <property type="molecule type" value="Genomic_DNA"/>
</dbReference>
<evidence type="ECO:0000313" key="3">
    <source>
        <dbReference type="EMBL" id="QDU19402.1"/>
    </source>
</evidence>
<dbReference type="OrthoDB" id="9953853at2"/>
<sequence length="112" mass="12076">MEDEAEPDDRPRRRRRRPPPDDFDTNELLVPAGSTYAIIALYVGLIGLCLPLVGIVFALPAFVCGVVAVRRWKKADSYGGVTSNIRAVLGLVISGGAVLLWGTVAVMIALKQ</sequence>
<dbReference type="AlphaFoldDB" id="A0A517XPI5"/>
<gene>
    <name evidence="3" type="ORF">ETAA1_13260</name>
</gene>
<feature type="transmembrane region" description="Helical" evidence="2">
    <location>
        <begin position="89"/>
        <end position="110"/>
    </location>
</feature>
<evidence type="ECO:0008006" key="5">
    <source>
        <dbReference type="Google" id="ProtNLM"/>
    </source>
</evidence>
<evidence type="ECO:0000256" key="1">
    <source>
        <dbReference type="SAM" id="MobiDB-lite"/>
    </source>
</evidence>
<keyword evidence="2" id="KW-0812">Transmembrane</keyword>
<evidence type="ECO:0000313" key="4">
    <source>
        <dbReference type="Proteomes" id="UP000319576"/>
    </source>
</evidence>
<reference evidence="3 4" key="1">
    <citation type="submission" date="2019-02" db="EMBL/GenBank/DDBJ databases">
        <title>Deep-cultivation of Planctomycetes and their phenomic and genomic characterization uncovers novel biology.</title>
        <authorList>
            <person name="Wiegand S."/>
            <person name="Jogler M."/>
            <person name="Boedeker C."/>
            <person name="Pinto D."/>
            <person name="Vollmers J."/>
            <person name="Rivas-Marin E."/>
            <person name="Kohn T."/>
            <person name="Peeters S.H."/>
            <person name="Heuer A."/>
            <person name="Rast P."/>
            <person name="Oberbeckmann S."/>
            <person name="Bunk B."/>
            <person name="Jeske O."/>
            <person name="Meyerdierks A."/>
            <person name="Storesund J.E."/>
            <person name="Kallscheuer N."/>
            <person name="Luecker S."/>
            <person name="Lage O.M."/>
            <person name="Pohl T."/>
            <person name="Merkel B.J."/>
            <person name="Hornburger P."/>
            <person name="Mueller R.-W."/>
            <person name="Bruemmer F."/>
            <person name="Labrenz M."/>
            <person name="Spormann A.M."/>
            <person name="Op den Camp H."/>
            <person name="Overmann J."/>
            <person name="Amann R."/>
            <person name="Jetten M.S.M."/>
            <person name="Mascher T."/>
            <person name="Medema M.H."/>
            <person name="Devos D.P."/>
            <person name="Kaster A.-K."/>
            <person name="Ovreas L."/>
            <person name="Rohde M."/>
            <person name="Galperin M.Y."/>
            <person name="Jogler C."/>
        </authorList>
    </citation>
    <scope>NUCLEOTIDE SEQUENCE [LARGE SCALE GENOMIC DNA]</scope>
    <source>
        <strain evidence="3 4">ETA_A1</strain>
    </source>
</reference>
<evidence type="ECO:0000256" key="2">
    <source>
        <dbReference type="SAM" id="Phobius"/>
    </source>
</evidence>
<feature type="region of interest" description="Disordered" evidence="1">
    <location>
        <begin position="1"/>
        <end position="26"/>
    </location>
</feature>
<protein>
    <recommendedName>
        <fullName evidence="5">DUF4190 domain-containing protein</fullName>
    </recommendedName>
</protein>
<keyword evidence="2" id="KW-0472">Membrane</keyword>
<dbReference type="KEGG" id="uli:ETAA1_13260"/>
<keyword evidence="2" id="KW-1133">Transmembrane helix</keyword>
<proteinExistence type="predicted"/>
<accession>A0A517XPI5</accession>
<organism evidence="3 4">
    <name type="scientific">Urbifossiella limnaea</name>
    <dbReference type="NCBI Taxonomy" id="2528023"/>
    <lineage>
        <taxon>Bacteria</taxon>
        <taxon>Pseudomonadati</taxon>
        <taxon>Planctomycetota</taxon>
        <taxon>Planctomycetia</taxon>
        <taxon>Gemmatales</taxon>
        <taxon>Gemmataceae</taxon>
        <taxon>Urbifossiella</taxon>
    </lineage>
</organism>
<dbReference type="Proteomes" id="UP000319576">
    <property type="component" value="Chromosome"/>
</dbReference>
<dbReference type="RefSeq" id="WP_145235369.1">
    <property type="nucleotide sequence ID" value="NZ_CP036273.1"/>
</dbReference>
<feature type="transmembrane region" description="Helical" evidence="2">
    <location>
        <begin position="36"/>
        <end position="69"/>
    </location>
</feature>